<name>A0A437QZP8_9GAMM</name>
<evidence type="ECO:0000256" key="9">
    <source>
        <dbReference type="SAM" id="SignalP"/>
    </source>
</evidence>
<protein>
    <recommendedName>
        <fullName evidence="7">Thiol:disulfide interchange protein</fullName>
    </recommendedName>
</protein>
<dbReference type="PANTHER" id="PTHR35891:SF2">
    <property type="entry name" value="THIOL:DISULFIDE INTERCHANGE PROTEIN DSBA"/>
    <property type="match status" value="1"/>
</dbReference>
<feature type="signal peptide" evidence="9">
    <location>
        <begin position="1"/>
        <end position="19"/>
    </location>
</feature>
<reference evidence="11 12" key="1">
    <citation type="submission" date="2019-01" db="EMBL/GenBank/DDBJ databases">
        <authorList>
            <person name="Chen W.-M."/>
        </authorList>
    </citation>
    <scope>NUCLEOTIDE SEQUENCE [LARGE SCALE GENOMIC DNA]</scope>
    <source>
        <strain evidence="11 12">KYPC3</strain>
    </source>
</reference>
<dbReference type="PROSITE" id="PS51352">
    <property type="entry name" value="THIOREDOXIN_2"/>
    <property type="match status" value="1"/>
</dbReference>
<dbReference type="CDD" id="cd03019">
    <property type="entry name" value="DsbA_DsbA"/>
    <property type="match status" value="1"/>
</dbReference>
<dbReference type="RefSeq" id="WP_127698733.1">
    <property type="nucleotide sequence ID" value="NZ_SACS01000007.1"/>
</dbReference>
<dbReference type="InterPro" id="IPR023205">
    <property type="entry name" value="DsbA/DsbL"/>
</dbReference>
<dbReference type="EMBL" id="SACS01000007">
    <property type="protein sequence ID" value="RVU40005.1"/>
    <property type="molecule type" value="Genomic_DNA"/>
</dbReference>
<dbReference type="InterPro" id="IPR013766">
    <property type="entry name" value="Thioredoxin_domain"/>
</dbReference>
<dbReference type="Proteomes" id="UP000283077">
    <property type="component" value="Unassembled WGS sequence"/>
</dbReference>
<evidence type="ECO:0000256" key="5">
    <source>
        <dbReference type="ARBA" id="ARBA00023157"/>
    </source>
</evidence>
<accession>A0A437QZP8</accession>
<evidence type="ECO:0000256" key="3">
    <source>
        <dbReference type="ARBA" id="ARBA00022729"/>
    </source>
</evidence>
<evidence type="ECO:0000259" key="10">
    <source>
        <dbReference type="PROSITE" id="PS51352"/>
    </source>
</evidence>
<dbReference type="InterPro" id="IPR001853">
    <property type="entry name" value="DSBA-like_thioredoxin_dom"/>
</dbReference>
<evidence type="ECO:0000256" key="2">
    <source>
        <dbReference type="ARBA" id="ARBA00005791"/>
    </source>
</evidence>
<dbReference type="PANTHER" id="PTHR35891">
    <property type="entry name" value="THIOL:DISULFIDE INTERCHANGE PROTEIN DSBA"/>
    <property type="match status" value="1"/>
</dbReference>
<keyword evidence="5 7" id="KW-1015">Disulfide bond</keyword>
<evidence type="ECO:0000313" key="12">
    <source>
        <dbReference type="Proteomes" id="UP000283077"/>
    </source>
</evidence>
<evidence type="ECO:0000256" key="7">
    <source>
        <dbReference type="PIRNR" id="PIRNR001488"/>
    </source>
</evidence>
<gene>
    <name evidence="11" type="ORF">EOE67_08860</name>
</gene>
<keyword evidence="4 7" id="KW-0574">Periplasm</keyword>
<evidence type="ECO:0000256" key="6">
    <source>
        <dbReference type="ARBA" id="ARBA00023284"/>
    </source>
</evidence>
<organism evidence="11 12">
    <name type="scientific">Rheinheimera riviphila</name>
    <dbReference type="NCBI Taxonomy" id="1834037"/>
    <lineage>
        <taxon>Bacteria</taxon>
        <taxon>Pseudomonadati</taxon>
        <taxon>Pseudomonadota</taxon>
        <taxon>Gammaproteobacteria</taxon>
        <taxon>Chromatiales</taxon>
        <taxon>Chromatiaceae</taxon>
        <taxon>Rheinheimera</taxon>
    </lineage>
</organism>
<feature type="domain" description="Thioredoxin" evidence="10">
    <location>
        <begin position="8"/>
        <end position="164"/>
    </location>
</feature>
<keyword evidence="3 9" id="KW-0732">Signal</keyword>
<dbReference type="Pfam" id="PF01323">
    <property type="entry name" value="DSBA"/>
    <property type="match status" value="1"/>
</dbReference>
<dbReference type="SUPFAM" id="SSF52833">
    <property type="entry name" value="Thioredoxin-like"/>
    <property type="match status" value="1"/>
</dbReference>
<proteinExistence type="inferred from homology"/>
<dbReference type="Gene3D" id="3.40.30.10">
    <property type="entry name" value="Glutaredoxin"/>
    <property type="match status" value="1"/>
</dbReference>
<dbReference type="AlphaFoldDB" id="A0A437QZP8"/>
<sequence>MKKLMFMVAALFMAPTLVAQTTYEEGEHYEVISEQRSAKPEVKEFFSYYCPACNAIDPVVQTVMKSLPEGTTFKKYHVDFMGAASPEIQKTLTTAMVLAKTQGKGDEVNKAFFNHIHKDRKAFANDAEIRDVVVAAGVDAAAYDKHLNNFMVKTQVNLIQKEQATFTKSRVLNSVPTFIVNGRFKINVAKLDRNNQEQDFKNLVNFLLQQP</sequence>
<dbReference type="GO" id="GO:0042597">
    <property type="term" value="C:periplasmic space"/>
    <property type="evidence" value="ECO:0007669"/>
    <property type="project" value="UniProtKB-SubCell"/>
</dbReference>
<feature type="disulfide bond" description="Redox-active" evidence="8">
    <location>
        <begin position="50"/>
        <end position="53"/>
    </location>
</feature>
<dbReference type="GO" id="GO:0016491">
    <property type="term" value="F:oxidoreductase activity"/>
    <property type="evidence" value="ECO:0007669"/>
    <property type="project" value="InterPro"/>
</dbReference>
<evidence type="ECO:0000256" key="4">
    <source>
        <dbReference type="ARBA" id="ARBA00022764"/>
    </source>
</evidence>
<comment type="caution">
    <text evidence="11">The sequence shown here is derived from an EMBL/GenBank/DDBJ whole genome shotgun (WGS) entry which is preliminary data.</text>
</comment>
<keyword evidence="12" id="KW-1185">Reference proteome</keyword>
<dbReference type="PIRSF" id="PIRSF001488">
    <property type="entry name" value="Tdi_protein"/>
    <property type="match status" value="1"/>
</dbReference>
<evidence type="ECO:0000313" key="11">
    <source>
        <dbReference type="EMBL" id="RVU40005.1"/>
    </source>
</evidence>
<comment type="subcellular location">
    <subcellularLocation>
        <location evidence="1 7">Periplasm</location>
    </subcellularLocation>
</comment>
<evidence type="ECO:0000256" key="8">
    <source>
        <dbReference type="PIRSR" id="PIRSR001488-1"/>
    </source>
</evidence>
<dbReference type="OrthoDB" id="9784896at2"/>
<comment type="similarity">
    <text evidence="2">Belongs to the thioredoxin family. DsbA subfamily.</text>
</comment>
<keyword evidence="6" id="KW-0676">Redox-active center</keyword>
<feature type="chain" id="PRO_5019184347" description="Thiol:disulfide interchange protein" evidence="9">
    <location>
        <begin position="20"/>
        <end position="211"/>
    </location>
</feature>
<evidence type="ECO:0000256" key="1">
    <source>
        <dbReference type="ARBA" id="ARBA00004418"/>
    </source>
</evidence>
<dbReference type="InterPro" id="IPR036249">
    <property type="entry name" value="Thioredoxin-like_sf"/>
</dbReference>
<dbReference type="InterPro" id="IPR050824">
    <property type="entry name" value="Thiol_disulfide_DsbA"/>
</dbReference>